<dbReference type="PANTHER" id="PTHR36842">
    <property type="entry name" value="PROTEIN TOLB HOMOLOG"/>
    <property type="match status" value="1"/>
</dbReference>
<protein>
    <submittedName>
        <fullName evidence="4">Exported protein</fullName>
    </submittedName>
</protein>
<dbReference type="CDD" id="cd05663">
    <property type="entry name" value="M28_like_PA_PDZ_associated"/>
    <property type="match status" value="1"/>
</dbReference>
<comment type="similarity">
    <text evidence="1">Belongs to the TolB family.</text>
</comment>
<dbReference type="Gene3D" id="2.120.10.30">
    <property type="entry name" value="TolB, C-terminal domain"/>
    <property type="match status" value="3"/>
</dbReference>
<dbReference type="SUPFAM" id="SSF50156">
    <property type="entry name" value="PDZ domain-like"/>
    <property type="match status" value="1"/>
</dbReference>
<keyword evidence="2" id="KW-0732">Signal</keyword>
<dbReference type="InterPro" id="IPR036034">
    <property type="entry name" value="PDZ_sf"/>
</dbReference>
<dbReference type="Gene3D" id="3.40.630.10">
    <property type="entry name" value="Zn peptidases"/>
    <property type="match status" value="2"/>
</dbReference>
<dbReference type="Pfam" id="PF04389">
    <property type="entry name" value="Peptidase_M28"/>
    <property type="match status" value="1"/>
</dbReference>
<dbReference type="Gene3D" id="3.50.30.30">
    <property type="match status" value="1"/>
</dbReference>
<organism evidence="4 5">
    <name type="scientific">Kuenenia stuttgartiensis</name>
    <dbReference type="NCBI Taxonomy" id="174633"/>
    <lineage>
        <taxon>Bacteria</taxon>
        <taxon>Pseudomonadati</taxon>
        <taxon>Planctomycetota</taxon>
        <taxon>Candidatus Brocadiia</taxon>
        <taxon>Candidatus Brocadiales</taxon>
        <taxon>Candidatus Brocadiaceae</taxon>
        <taxon>Candidatus Kuenenia</taxon>
    </lineage>
</organism>
<feature type="chain" id="PRO_5026291355" evidence="2">
    <location>
        <begin position="24"/>
        <end position="1003"/>
    </location>
</feature>
<dbReference type="AlphaFoldDB" id="A0A6G7GVD4"/>
<dbReference type="PANTHER" id="PTHR36842:SF1">
    <property type="entry name" value="PROTEIN TOLB"/>
    <property type="match status" value="1"/>
</dbReference>
<dbReference type="InterPro" id="IPR007484">
    <property type="entry name" value="Peptidase_M28"/>
</dbReference>
<dbReference type="Gene3D" id="2.30.42.10">
    <property type="match status" value="1"/>
</dbReference>
<dbReference type="Proteomes" id="UP000501926">
    <property type="component" value="Chromosome"/>
</dbReference>
<dbReference type="SUPFAM" id="SSF52025">
    <property type="entry name" value="PA domain"/>
    <property type="match status" value="1"/>
</dbReference>
<gene>
    <name evidence="4" type="ORF">KsCSTR_38500</name>
</gene>
<dbReference type="SUPFAM" id="SSF82171">
    <property type="entry name" value="DPP6 N-terminal domain-like"/>
    <property type="match status" value="1"/>
</dbReference>
<feature type="domain" description="PDZ" evidence="3">
    <location>
        <begin position="898"/>
        <end position="990"/>
    </location>
</feature>
<evidence type="ECO:0000313" key="5">
    <source>
        <dbReference type="Proteomes" id="UP000501926"/>
    </source>
</evidence>
<name>A0A6G7GVD4_KUEST</name>
<dbReference type="InterPro" id="IPR001478">
    <property type="entry name" value="PDZ"/>
</dbReference>
<proteinExistence type="inferred from homology"/>
<dbReference type="InterPro" id="IPR046450">
    <property type="entry name" value="PA_dom_sf"/>
</dbReference>
<sequence length="1003" mass="110845">MKRMNFLTIITLFIATLSLPFHSSVTLGDGAKEEQFLKNTRQLIYQGKRSGEGYFSEDGNALIFQSEREPDNPFFQIYILDLETGDTNRVSPGTGKTTCSFIRPGSNEVLFASTHLDPEATAKQKAEFDIRASGENKRFSWDYDEHYDIFSAHRDGSNPKRMTEALGYDAEGAYSPDGSKIVFCSLRDAYPIEHLSAGDKKRFETDPSYFGEIYIMNADGSGQTRLTHQPGYDGGPFFSPDGKRIIWRHFKENGLLADVYTMNLDGSDKRRLTDFGSMSWAPYYHPSNTYIIFHSNKYGFANCELFIVDVYGKKEPVRVTFTDGFDGLPVFSPDGKKLVWTSNRTPQKNSQLFIADWNHEEALSALDASPVRKQSETPSAFELQESTGGITSQESPQSFSFTEKTDHLFSPQITEEDLHTIVAYLASDELEGRLTGTKGYKMAADYIAHQLEKIGILPVDKNGNYFQEFPFTSGVEIIPEGNFLHIAKSGKANDTKSFELEKDFRPLAFTASSVADGELVFAGYGISMPGEDGAGYDSYAGIDVKDKVVLVLNYIPEKVEMKRRHDLNRYSGLRYKAMIAREHGAKALLVVTGPNSPDAGELLPLTFDNASADSGIVAASISGDAAKALFSFIGKDIATVQSELDIEKSEAQTAFAMPGIKTTISTAVKREKTSDHNVIGYLPPADGKDDCEYIVVGAHLDHIGYGGTESLARKGEEGMIHNGADDNASGVSVVLELAAALAETYKKKPQDKQRGLVFAFWSGEEMGLLGSSHFIKNPAFPLKNTIAYINFDMVGRMRDNKLIIQGAGSSKSWPQLFEKRNIMSGFNLILQHDPYLPTDATPFYQEDVPIMNFFTGSHDDYNRPTDDTLTLNYEGMAKIAQFAKNIISDLVKSPGRPDYFKVKSSGPPDSLHGSRRIYLGTIPDFTTEDIEGLKLSGVKAGGPADKAGLRDGDIIVRFGDLKITNIYDYKYALDVIKIGEPVTVEYLRNGTSGTLTVIPEAKK</sequence>
<evidence type="ECO:0000259" key="3">
    <source>
        <dbReference type="SMART" id="SM00228"/>
    </source>
</evidence>
<dbReference type="RefSeq" id="WP_164995337.1">
    <property type="nucleotide sequence ID" value="NZ_CP049055.1"/>
</dbReference>
<dbReference type="EMBL" id="CP049055">
    <property type="protein sequence ID" value="QII13229.1"/>
    <property type="molecule type" value="Genomic_DNA"/>
</dbReference>
<dbReference type="SUPFAM" id="SSF53187">
    <property type="entry name" value="Zn-dependent exopeptidases"/>
    <property type="match status" value="1"/>
</dbReference>
<evidence type="ECO:0000313" key="4">
    <source>
        <dbReference type="EMBL" id="QII13229.1"/>
    </source>
</evidence>
<reference evidence="4 5" key="1">
    <citation type="submission" date="2020-02" db="EMBL/GenBank/DDBJ databases">
        <title>Newly sequenced genome of strain CSTR1 showed variability in Candidatus Kuenenia stuttgartiensis genomes.</title>
        <authorList>
            <person name="Ding C."/>
            <person name="Adrian L."/>
        </authorList>
    </citation>
    <scope>NUCLEOTIDE SEQUENCE [LARGE SCALE GENOMIC DNA]</scope>
    <source>
        <strain evidence="4 5">CSTR1</strain>
    </source>
</reference>
<dbReference type="Pfam" id="PF13180">
    <property type="entry name" value="PDZ_2"/>
    <property type="match status" value="1"/>
</dbReference>
<evidence type="ECO:0000256" key="2">
    <source>
        <dbReference type="SAM" id="SignalP"/>
    </source>
</evidence>
<dbReference type="InterPro" id="IPR011659">
    <property type="entry name" value="WD40"/>
</dbReference>
<feature type="signal peptide" evidence="2">
    <location>
        <begin position="1"/>
        <end position="23"/>
    </location>
</feature>
<accession>A0A6G7GVD4</accession>
<dbReference type="Pfam" id="PF07676">
    <property type="entry name" value="PD40"/>
    <property type="match status" value="4"/>
</dbReference>
<dbReference type="CDD" id="cd04822">
    <property type="entry name" value="PA_M28_1_3"/>
    <property type="match status" value="1"/>
</dbReference>
<evidence type="ECO:0000256" key="1">
    <source>
        <dbReference type="ARBA" id="ARBA00009820"/>
    </source>
</evidence>
<dbReference type="SMART" id="SM00228">
    <property type="entry name" value="PDZ"/>
    <property type="match status" value="1"/>
</dbReference>
<dbReference type="InterPro" id="IPR011042">
    <property type="entry name" value="6-blade_b-propeller_TolB-like"/>
</dbReference>